<protein>
    <recommendedName>
        <fullName evidence="3">DUF3486 domain-containing protein</fullName>
    </recommendedName>
</protein>
<gene>
    <name evidence="1" type="ORF">BKK54_04040</name>
</gene>
<dbReference type="EMBL" id="MLHN01000008">
    <property type="protein sequence ID" value="OOF51059.1"/>
    <property type="molecule type" value="Genomic_DNA"/>
</dbReference>
<accession>A0A1V3J7I4</accession>
<evidence type="ECO:0000313" key="1">
    <source>
        <dbReference type="EMBL" id="OOF51059.1"/>
    </source>
</evidence>
<dbReference type="Proteomes" id="UP000188481">
    <property type="component" value="Unassembled WGS sequence"/>
</dbReference>
<comment type="caution">
    <text evidence="1">The sequence shown here is derived from an EMBL/GenBank/DDBJ whole genome shotgun (WGS) entry which is preliminary data.</text>
</comment>
<dbReference type="InterPro" id="IPR021874">
    <property type="entry name" value="Phage_Mu_Gp27"/>
</dbReference>
<evidence type="ECO:0008006" key="3">
    <source>
        <dbReference type="Google" id="ProtNLM"/>
    </source>
</evidence>
<proteinExistence type="predicted"/>
<sequence>MARKSFITALPKEIVEALHERIRAAEYGDHMAMVEWVKQQGYHASKSAMCRYTLELKARDGYEGGAGSFKLHTQMHSKDSNLEMLYKELGELEYRRQEILNRIRDLMGK</sequence>
<name>A0A1V3J7I4_9PAST</name>
<dbReference type="Pfam" id="PF11985">
    <property type="entry name" value="Phage_Mu_Gp27"/>
    <property type="match status" value="1"/>
</dbReference>
<reference evidence="1 2" key="1">
    <citation type="submission" date="2016-10" db="EMBL/GenBank/DDBJ databases">
        <title>Rodentibacter gen. nov. and new species.</title>
        <authorList>
            <person name="Christensen H."/>
        </authorList>
    </citation>
    <scope>NUCLEOTIDE SEQUENCE [LARGE SCALE GENOMIC DNA]</scope>
    <source>
        <strain evidence="2">ppn416</strain>
    </source>
</reference>
<dbReference type="RefSeq" id="WP_077542048.1">
    <property type="nucleotide sequence ID" value="NZ_MLHN01000008.1"/>
</dbReference>
<organism evidence="1 2">
    <name type="scientific">Rodentibacter genomosp. 1</name>
    <dbReference type="NCBI Taxonomy" id="1908264"/>
    <lineage>
        <taxon>Bacteria</taxon>
        <taxon>Pseudomonadati</taxon>
        <taxon>Pseudomonadota</taxon>
        <taxon>Gammaproteobacteria</taxon>
        <taxon>Pasteurellales</taxon>
        <taxon>Pasteurellaceae</taxon>
        <taxon>Rodentibacter</taxon>
    </lineage>
</organism>
<evidence type="ECO:0000313" key="2">
    <source>
        <dbReference type="Proteomes" id="UP000188481"/>
    </source>
</evidence>
<dbReference type="AlphaFoldDB" id="A0A1V3J7I4"/>
<keyword evidence="2" id="KW-1185">Reference proteome</keyword>